<feature type="transmembrane region" description="Helical" evidence="1">
    <location>
        <begin position="35"/>
        <end position="55"/>
    </location>
</feature>
<accession>A0A1H0T4D8</accession>
<name>A0A1H0T4D8_9CLOT</name>
<evidence type="ECO:0000256" key="1">
    <source>
        <dbReference type="SAM" id="Phobius"/>
    </source>
</evidence>
<evidence type="ECO:0000313" key="2">
    <source>
        <dbReference type="EMBL" id="SDP48829.1"/>
    </source>
</evidence>
<keyword evidence="1" id="KW-1133">Transmembrane helix</keyword>
<dbReference type="AlphaFoldDB" id="A0A1H0T4D8"/>
<reference evidence="2 3" key="1">
    <citation type="submission" date="2016-10" db="EMBL/GenBank/DDBJ databases">
        <authorList>
            <person name="de Groot N.N."/>
        </authorList>
    </citation>
    <scope>NUCLEOTIDE SEQUENCE [LARGE SCALE GENOMIC DNA]</scope>
    <source>
        <strain evidence="2 3">DSM 12272</strain>
    </source>
</reference>
<feature type="transmembrane region" description="Helical" evidence="1">
    <location>
        <begin position="6"/>
        <end position="23"/>
    </location>
</feature>
<organism evidence="2 3">
    <name type="scientific">Clostridium gasigenes</name>
    <dbReference type="NCBI Taxonomy" id="94869"/>
    <lineage>
        <taxon>Bacteria</taxon>
        <taxon>Bacillati</taxon>
        <taxon>Bacillota</taxon>
        <taxon>Clostridia</taxon>
        <taxon>Eubacteriales</taxon>
        <taxon>Clostridiaceae</taxon>
        <taxon>Clostridium</taxon>
    </lineage>
</organism>
<keyword evidence="1" id="KW-0812">Transmembrane</keyword>
<keyword evidence="3" id="KW-1185">Reference proteome</keyword>
<keyword evidence="1" id="KW-0472">Membrane</keyword>
<dbReference type="Proteomes" id="UP000198597">
    <property type="component" value="Unassembled WGS sequence"/>
</dbReference>
<protein>
    <submittedName>
        <fullName evidence="2">Uncharacterized protein</fullName>
    </submittedName>
</protein>
<sequence>MYIFLFISIIAIIVFFNNFVAILKKVKDGQETGGNTFLCCITLIYIWGCLIICVAP</sequence>
<proteinExistence type="predicted"/>
<dbReference type="EMBL" id="FNJM01000006">
    <property type="protein sequence ID" value="SDP48829.1"/>
    <property type="molecule type" value="Genomic_DNA"/>
</dbReference>
<gene>
    <name evidence="2" type="ORF">SAMN04488529_10659</name>
</gene>
<evidence type="ECO:0000313" key="3">
    <source>
        <dbReference type="Proteomes" id="UP000198597"/>
    </source>
</evidence>
<dbReference type="RefSeq" id="WP_216109867.1">
    <property type="nucleotide sequence ID" value="NZ_JAHLDZ010000008.1"/>
</dbReference>